<protein>
    <submittedName>
        <fullName evidence="8">Uncharacterized protein</fullName>
    </submittedName>
</protein>
<feature type="region of interest" description="Disordered" evidence="7">
    <location>
        <begin position="937"/>
        <end position="973"/>
    </location>
</feature>
<dbReference type="InterPro" id="IPR036691">
    <property type="entry name" value="Endo/exonu/phosph_ase_sf"/>
</dbReference>
<feature type="compositionally biased region" description="Acidic residues" evidence="7">
    <location>
        <begin position="942"/>
        <end position="952"/>
    </location>
</feature>
<evidence type="ECO:0000256" key="7">
    <source>
        <dbReference type="SAM" id="MobiDB-lite"/>
    </source>
</evidence>
<dbReference type="EMBL" id="CAMXCT020006682">
    <property type="protein sequence ID" value="CAL1171603.1"/>
    <property type="molecule type" value="Genomic_DNA"/>
</dbReference>
<dbReference type="EMBL" id="CAMXCT030006682">
    <property type="protein sequence ID" value="CAL4805540.1"/>
    <property type="molecule type" value="Genomic_DNA"/>
</dbReference>
<dbReference type="OrthoDB" id="415871at2759"/>
<dbReference type="GO" id="GO:0030992">
    <property type="term" value="C:intraciliary transport particle B"/>
    <property type="evidence" value="ECO:0007669"/>
    <property type="project" value="TreeGrafter"/>
</dbReference>
<dbReference type="SUPFAM" id="SSF56219">
    <property type="entry name" value="DNase I-like"/>
    <property type="match status" value="1"/>
</dbReference>
<evidence type="ECO:0000313" key="9">
    <source>
        <dbReference type="EMBL" id="CAL1171603.1"/>
    </source>
</evidence>
<evidence type="ECO:0000256" key="2">
    <source>
        <dbReference type="ARBA" id="ARBA00022574"/>
    </source>
</evidence>
<dbReference type="GO" id="GO:0042073">
    <property type="term" value="P:intraciliary transport"/>
    <property type="evidence" value="ECO:0007669"/>
    <property type="project" value="TreeGrafter"/>
</dbReference>
<dbReference type="SUPFAM" id="SSF53098">
    <property type="entry name" value="Ribonuclease H-like"/>
    <property type="match status" value="1"/>
</dbReference>
<evidence type="ECO:0000313" key="10">
    <source>
        <dbReference type="Proteomes" id="UP001152797"/>
    </source>
</evidence>
<dbReference type="GO" id="GO:0003676">
    <property type="term" value="F:nucleic acid binding"/>
    <property type="evidence" value="ECO:0007669"/>
    <property type="project" value="InterPro"/>
</dbReference>
<reference evidence="9" key="2">
    <citation type="submission" date="2024-04" db="EMBL/GenBank/DDBJ databases">
        <authorList>
            <person name="Chen Y."/>
            <person name="Shah S."/>
            <person name="Dougan E. K."/>
            <person name="Thang M."/>
            <person name="Chan C."/>
        </authorList>
    </citation>
    <scope>NUCLEOTIDE SEQUENCE [LARGE SCALE GENOMIC DNA]</scope>
</reference>
<dbReference type="Gene3D" id="3.60.10.10">
    <property type="entry name" value="Endonuclease/exonuclease/phosphatase"/>
    <property type="match status" value="1"/>
</dbReference>
<evidence type="ECO:0000256" key="6">
    <source>
        <dbReference type="SAM" id="Coils"/>
    </source>
</evidence>
<keyword evidence="3" id="KW-0677">Repeat</keyword>
<evidence type="ECO:0000256" key="1">
    <source>
        <dbReference type="ARBA" id="ARBA00004138"/>
    </source>
</evidence>
<evidence type="ECO:0000313" key="8">
    <source>
        <dbReference type="EMBL" id="CAI4018228.1"/>
    </source>
</evidence>
<comment type="caution">
    <text evidence="8">The sequence shown here is derived from an EMBL/GenBank/DDBJ whole genome shotgun (WGS) entry which is preliminary data.</text>
</comment>
<name>A0A9P1GNQ9_9DINO</name>
<comment type="subcellular location">
    <subcellularLocation>
        <location evidence="1">Cell projection</location>
        <location evidence="1">Cilium</location>
    </subcellularLocation>
</comment>
<dbReference type="PANTHER" id="PTHR15722">
    <property type="entry name" value="IFT140/172-RELATED"/>
    <property type="match status" value="1"/>
</dbReference>
<gene>
    <name evidence="8" type="ORF">C1SCF055_LOCUS42820</name>
</gene>
<reference evidence="8" key="1">
    <citation type="submission" date="2022-10" db="EMBL/GenBank/DDBJ databases">
        <authorList>
            <person name="Chen Y."/>
            <person name="Dougan E. K."/>
            <person name="Chan C."/>
            <person name="Rhodes N."/>
            <person name="Thang M."/>
        </authorList>
    </citation>
    <scope>NUCLEOTIDE SEQUENCE</scope>
</reference>
<dbReference type="InterPro" id="IPR012337">
    <property type="entry name" value="RNaseH-like_sf"/>
</dbReference>
<feature type="compositionally biased region" description="Basic and acidic residues" evidence="7">
    <location>
        <begin position="953"/>
        <end position="972"/>
    </location>
</feature>
<keyword evidence="5" id="KW-0966">Cell projection</keyword>
<sequence>MTVPEIAIDYAVEHSNFQHAFELANLSAKHKLPDIHLKKALALEDDEQFKLAEEEFIQAKKPKEAIDMYVHQRDWVSAMRVAEAYEPQSVNDVMVHHAKDLVDQNNMQAAENLFIQAGKPELAVKAYSSKRNVPEAVRVCKKHCPHMLGDVVDSYGEGGGAPGAPQSLDEILDAAKIYEETGNYSRAIDTYLSVTETASADPDRLEEVWENSVRLSMKHAQERYNETVSIVAKRLKLIQRYEDLYLIILVYPKVIGLYMGFWNKFVTVIFIFLISFDISAEEPYVICHHDAGYSKKIAATMSTNAPWRCGGCKQVRKRSAEFCPVCRLPWQSTIDYSYVHNPGYAQHGQSMMMCPQQMQQMMPMTMTPSQQQHAPQMPVLVAPSAPAPQQAAPPQVNVDAEQKELMEMIRARQMELPPDMRQKVQKMSKKEGAQATKELHSAVRTLGFARKDVEEALQARYNLIASWKHFLADAVQQWQGYTSLFQQQERDLQERIQQAHANFMTAKVQAEQSQQEAGKITPIEIKDDDEELTGEQANADTSSGKIQEGGRSFTRHFKAAFCLARLCMTFSYDDLGPCRHWDSSTPATVMKWNNRAIVNETFVSEWQAQEQAAILQHEVSQFCNLPLTWTRSTSSRSIERSDLVLSRSRPKRPTSLHVSFADDLELWIGIEDSLEMYKLQVPLEIGATGQTPWSCPSFEPTEGSTRDQRFAAHTDGAGQTHFYHLPSSPLWMNGIMDLLNQEGHYDPGEEEEIVFVTSYYINHQHHRFHDEPRVLRFDREVAEWERDVRFIWEDLIDHDAQIDIVIVRPDPPKFAFPATAATVIVHQHASPERAACLISQVHIMDPETRFSESAHSTELQITRDQAIHLAGSEAVCQQRAAQGAGDCTIHIGHQMLPADANIAIFHGLGLHIRIPSTLTQEEIEQNLVRRLHRQRQLRDGNEWDPPEPDIDPENEHPPQRTDPGQGDHHAPEDATSCMARNAATFLQSSRTSSSSTSVSAISTSSFHSEDLRRAVIFTIDGRAFPVSLPWSDTSEHEAIIAREGGFDSGLILQLYQMHQRPRDLERLQLECFLLQNVHEPRPAQFMRLILVDIDIYDQQHFQPFAMRRLAKWLPTTVNRRSVFRLMGLDQQFQEQEELCFLWHNHVAIEADQVPPLRLEDGDYVQIRIGEQPESLSCISDSTLQRLNITNESWQPTPDPEDEHLDLFQRSIQQLQQTWQQLEAQLPQQEIKVAPQHERGAMLPRDQDQGRNQEGGMFAEYPEQFVYTTTRPDIRHVAHSMPQLMNQAQVLRLGEVFDQCGPRYGQHDCRVRCGEIPFGLFDWDEVPRATNLVIYMHYRRDVTAADNDDIELMQQSSTRWSRTQSPPQAGLELPRQGGQCEGFTFNPNAASFVPNAPVIRNAPEHIQDLYQQWMRTAFSWAGEQDCERQTTASVAHEQWPQDLDIFPAVGECRPQDWVQPDSKMLVKVIYAQEPSPPTAPPSTVELQSIYSAEDAEQELRAWGFHYKVFLCGEHDTIFALSLHEKLDDFVYVYCATDSNIDQPVIIQRQHTELTETQHMRFLYAHGFIKAVILQHERWHERVHCVHFTDVKPEHAPALGTPRARTPWPAPQPRIHTIGPMIDFESVQNTLKGTCQIGIDLQELRCFFEDCGDILWKDYELFDLPDFVGNALQHCGPIDRVDRYVIFADGSSHSQHRHKPPLWVAEHDISDSWAFAVFAEQYAENSHDPPQLEFLGWHCQQVLYDLQAPHSIGTSKIGSDAAETEALFWAGMWRLSRNNNVPTVFVTDSRLTGDQAAGRCGSSTRDAPFLNLRSVFQALHGGLPHGHLAVQHVRSHTGDPLNELVDWLAKREAHTSQLLPRQTVNMQSFCHILRHLWIVTDQAQDLPCLSPAGLEVAPIDLPVHQGLSSNQVKSEMSNVTFNLSCGTANVRTFYRGEQGHPGKLHYVREQFQAHGIHFLGLQETRTDEGSSCNGQVYRIASGSDHGQLGVEIWVNLKQPFTHGDSTQCFKRSDFVAVSRSPRHLLVHVLNDHIDIWLLCAHAPHSGAPQEIREHWWQQLSQLVCTYVTNEHVLVMIDANARTGPLDNEHVFDLDDCENINTPLLRDFLHAHGLCVPATLPLHQGTRTTWTHPADGTEHRIDFVFMPCSWTSWCTQSCSLDNLDFGHLGDHRAMAIEIQWKGTTQLPHRSGNRTKFDRNKIKTAQLAMNLDGYQPPPWTTNIEEQVRHLNHFIQETLHSQCPKPRSGPKKSYISDEIWNIRAIKLRHHRQLKNIQKQSRTELLSRTFLQWAHRLSRDRHEQSEGYHHTLLIHGLKTGIALHQTARQLRSALSMSKRQEVKEAIHNLPEDSAASTILNTLKPIIGPTNPKLRRVSPLPMVLNDCGEPCTTPDELCQRWADFFGAMEGGERVSEQDLRADWIAHLKDFMQETIQLGPEDVPSLTDLEFAFRRVRCGKAVGDDDVPPELCHSFPTEMARATYTQLLKLCVHGQEALQHKGGMLIAAWKRKGPQDQCSSYRSLLISSHIGKTVHRAVRDHQADLYEAFLRREQVGGRRHFPVSMGVHYIRAAARAAKNVKRSHSLIFLDLQEAFYRVLRPVAIGGKLTDALLAQVAMRLQLPEDALRDLQFILQLPSATELAGLPRHLQRALRALHTNTHFRVRGQPDVTHTRIGTRPGDPFADVIFGYMFSRLLAVVEEKMENLGLLETFEDVDVHGMFPQETDAPLIHHTMLGPTWMDDLCISITADTACALETKAGLATGVLLETCMNHGVTPNLQKGKSEILLTFRGQGSRALKQKYFGPQQGQRLHVVSEYGMHAISVVGEYIHLGNMAHHSGTTRREMRRRIAIGNGAFNLHRRLLFQNKDLTAQKRAELFMSLVHSKISYGTESWVLDDAKSRQYFNGAILRLYKRLLKLPPDSLVQHEEVTSQAQLPAPEDLLCVTRLRYLGLLYKCEQVTPWAILRADTAWTTLLRADLQWLWQLIRGTTSLRDPATHFQEWEYLLRYHRSYWKTLLQRGMHLVQLHRQDQLLLRRLHHDIFAHLAHWGPLSHAPVRPHIPVERQYGHYGCMKCQLRCRSKAGEGAHLFKVHGVVAKERRWMTHTACSICLKEYHSFDKLQGHLRYSESCRRQLSARPPCGDLQPGIGSRDNNALRAHHDDLLPVQQAEGPRALPRPPGEVDLHHVALYEQLVLMIFDFQTNDSHALRTATVECIASHEIGWTQTQLTLNKIKDELINAPLYDAIVPRDTVCAVLSELADPINWKFLTEITYETANEDHLYHLDLYEQWCQDLASSPTPWRPTLQCPRPRFWERVVLHAYSGRRRPGDFQWYLDDLGKQGKLDGLFVVSLDIVIDSTWGDISNPTTQKFWLHALRSGHVIGFLCGPPCCTWSTARGKQLQQPKKRGPRVIRDRSDLWGFHSVSLREKRQLMDGHLLLGFSLHAMILLSTVQGSGALEHPAEPNDEQAASIWRLPLMQFILSLPGFSHIEFAQGLLGADSTKRTGLLTLNLPDLPRYLRANAVCAHLPRAQTIGTDEHGQFRTAKLKEYPPALCKALAEGFFSILVPYNATEETSHVPDDFLTRCAQMVCTNMGSHIGADYAGQLGSCRSAAAELYESIDAAREAVNCYIAGEVWDKARMLAQQMAPDMVRLVEDRYKSELVNKGDGDELIRRTGDVDSAFGLDMYARNGDWTKCLSLAEKQSPKMLPHYLVPGWDGSSGCWAHEMGLKIGDTLW</sequence>
<organism evidence="8">
    <name type="scientific">Cladocopium goreaui</name>
    <dbReference type="NCBI Taxonomy" id="2562237"/>
    <lineage>
        <taxon>Eukaryota</taxon>
        <taxon>Sar</taxon>
        <taxon>Alveolata</taxon>
        <taxon>Dinophyceae</taxon>
        <taxon>Suessiales</taxon>
        <taxon>Symbiodiniaceae</taxon>
        <taxon>Cladocopium</taxon>
    </lineage>
</organism>
<keyword evidence="2" id="KW-0853">WD repeat</keyword>
<keyword evidence="6" id="KW-0175">Coiled coil</keyword>
<dbReference type="Gene3D" id="3.30.420.10">
    <property type="entry name" value="Ribonuclease H-like superfamily/Ribonuclease H"/>
    <property type="match status" value="1"/>
</dbReference>
<evidence type="ECO:0000256" key="4">
    <source>
        <dbReference type="ARBA" id="ARBA00023069"/>
    </source>
</evidence>
<dbReference type="InterPro" id="IPR036397">
    <property type="entry name" value="RNaseH_sf"/>
</dbReference>
<dbReference type="EMBL" id="CAMXCT010006682">
    <property type="protein sequence ID" value="CAI4018228.1"/>
    <property type="molecule type" value="Genomic_DNA"/>
</dbReference>
<feature type="coiled-coil region" evidence="6">
    <location>
        <begin position="1204"/>
        <end position="1231"/>
    </location>
</feature>
<accession>A0A9P1GNQ9</accession>
<dbReference type="Proteomes" id="UP001152797">
    <property type="component" value="Unassembled WGS sequence"/>
</dbReference>
<dbReference type="Gene3D" id="1.25.40.470">
    <property type="match status" value="1"/>
</dbReference>
<evidence type="ECO:0000256" key="5">
    <source>
        <dbReference type="ARBA" id="ARBA00023273"/>
    </source>
</evidence>
<dbReference type="GO" id="GO:0036064">
    <property type="term" value="C:ciliary basal body"/>
    <property type="evidence" value="ECO:0007669"/>
    <property type="project" value="TreeGrafter"/>
</dbReference>
<keyword evidence="10" id="KW-1185">Reference proteome</keyword>
<proteinExistence type="predicted"/>
<evidence type="ECO:0000256" key="3">
    <source>
        <dbReference type="ARBA" id="ARBA00022737"/>
    </source>
</evidence>
<keyword evidence="4" id="KW-0969">Cilium</keyword>
<dbReference type="PANTHER" id="PTHR15722:SF2">
    <property type="entry name" value="INTRAFLAGELLAR TRANSPORT PROTEIN 172 HOMOLOG"/>
    <property type="match status" value="1"/>
</dbReference>
<dbReference type="GO" id="GO:0005930">
    <property type="term" value="C:axoneme"/>
    <property type="evidence" value="ECO:0007669"/>
    <property type="project" value="TreeGrafter"/>
</dbReference>